<dbReference type="PANTHER" id="PTHR43405:SF1">
    <property type="entry name" value="GLYCOSYL HYDROLASE DIGH"/>
    <property type="match status" value="1"/>
</dbReference>
<dbReference type="InterPro" id="IPR017853">
    <property type="entry name" value="GH"/>
</dbReference>
<dbReference type="Pfam" id="PF02638">
    <property type="entry name" value="GHL10"/>
    <property type="match status" value="1"/>
</dbReference>
<feature type="domain" description="Ice-binding protein C-terminal" evidence="4">
    <location>
        <begin position="573"/>
        <end position="595"/>
    </location>
</feature>
<evidence type="ECO:0008006" key="7">
    <source>
        <dbReference type="Google" id="ProtNLM"/>
    </source>
</evidence>
<dbReference type="InterPro" id="IPR052177">
    <property type="entry name" value="Divisome_Glycosyl_Hydrolase"/>
</dbReference>
<proteinExistence type="predicted"/>
<name>A0A5B9QIN1_9BACT</name>
<reference evidence="5 6" key="1">
    <citation type="submission" date="2019-08" db="EMBL/GenBank/DDBJ databases">
        <title>Deep-cultivation of Planctomycetes and their phenomic and genomic characterization uncovers novel biology.</title>
        <authorList>
            <person name="Wiegand S."/>
            <person name="Jogler M."/>
            <person name="Boedeker C."/>
            <person name="Pinto D."/>
            <person name="Vollmers J."/>
            <person name="Rivas-Marin E."/>
            <person name="Kohn T."/>
            <person name="Peeters S.H."/>
            <person name="Heuer A."/>
            <person name="Rast P."/>
            <person name="Oberbeckmann S."/>
            <person name="Bunk B."/>
            <person name="Jeske O."/>
            <person name="Meyerdierks A."/>
            <person name="Storesund J.E."/>
            <person name="Kallscheuer N."/>
            <person name="Luecker S."/>
            <person name="Lage O.M."/>
            <person name="Pohl T."/>
            <person name="Merkel B.J."/>
            <person name="Hornburger P."/>
            <person name="Mueller R.-W."/>
            <person name="Bruemmer F."/>
            <person name="Labrenz M."/>
            <person name="Spormann A.M."/>
            <person name="Op den Camp H."/>
            <person name="Overmann J."/>
            <person name="Amann R."/>
            <person name="Jetten M.S.M."/>
            <person name="Mascher T."/>
            <person name="Medema M.H."/>
            <person name="Devos D.P."/>
            <person name="Kaster A.-K."/>
            <person name="Ovreas L."/>
            <person name="Rohde M."/>
            <person name="Galperin M.Y."/>
            <person name="Jogler C."/>
        </authorList>
    </citation>
    <scope>NUCLEOTIDE SEQUENCE [LARGE SCALE GENOMIC DNA]</scope>
    <source>
        <strain evidence="5 6">Pr1d</strain>
    </source>
</reference>
<organism evidence="5 6">
    <name type="scientific">Bythopirellula goksoeyrii</name>
    <dbReference type="NCBI Taxonomy" id="1400387"/>
    <lineage>
        <taxon>Bacteria</taxon>
        <taxon>Pseudomonadati</taxon>
        <taxon>Planctomycetota</taxon>
        <taxon>Planctomycetia</taxon>
        <taxon>Pirellulales</taxon>
        <taxon>Lacipirellulaceae</taxon>
        <taxon>Bythopirellula</taxon>
    </lineage>
</organism>
<evidence type="ECO:0000259" key="3">
    <source>
        <dbReference type="Pfam" id="PF02638"/>
    </source>
</evidence>
<dbReference type="SUPFAM" id="SSF51445">
    <property type="entry name" value="(Trans)glycosidases"/>
    <property type="match status" value="1"/>
</dbReference>
<dbReference type="Gene3D" id="3.20.20.80">
    <property type="entry name" value="Glycosidases"/>
    <property type="match status" value="1"/>
</dbReference>
<dbReference type="KEGG" id="bgok:Pr1d_48980"/>
<dbReference type="InterPro" id="IPR003790">
    <property type="entry name" value="GHL10"/>
</dbReference>
<dbReference type="Pfam" id="PF07589">
    <property type="entry name" value="PEP-CTERM"/>
    <property type="match status" value="1"/>
</dbReference>
<keyword evidence="1 2" id="KW-0732">Signal</keyword>
<dbReference type="InterPro" id="IPR013424">
    <property type="entry name" value="Ice-binding_C"/>
</dbReference>
<dbReference type="PANTHER" id="PTHR43405">
    <property type="entry name" value="GLYCOSYL HYDROLASE DIGH"/>
    <property type="match status" value="1"/>
</dbReference>
<protein>
    <recommendedName>
        <fullName evidence="7">Glycosyl hydrolase-like 10 domain-containing protein</fullName>
    </recommendedName>
</protein>
<feature type="signal peptide" evidence="2">
    <location>
        <begin position="1"/>
        <end position="23"/>
    </location>
</feature>
<feature type="domain" description="Glycosyl hydrolase-like 10" evidence="3">
    <location>
        <begin position="50"/>
        <end position="298"/>
    </location>
</feature>
<keyword evidence="6" id="KW-1185">Reference proteome</keyword>
<dbReference type="EMBL" id="CP042913">
    <property type="protein sequence ID" value="QEG37552.1"/>
    <property type="molecule type" value="Genomic_DNA"/>
</dbReference>
<dbReference type="OrthoDB" id="9794671at2"/>
<dbReference type="AlphaFoldDB" id="A0A5B9QIN1"/>
<feature type="chain" id="PRO_5022817501" description="Glycosyl hydrolase-like 10 domain-containing protein" evidence="2">
    <location>
        <begin position="24"/>
        <end position="596"/>
    </location>
</feature>
<evidence type="ECO:0000259" key="4">
    <source>
        <dbReference type="Pfam" id="PF07589"/>
    </source>
</evidence>
<gene>
    <name evidence="5" type="ORF">Pr1d_48980</name>
</gene>
<evidence type="ECO:0000313" key="5">
    <source>
        <dbReference type="EMBL" id="QEG37552.1"/>
    </source>
</evidence>
<dbReference type="Proteomes" id="UP000323917">
    <property type="component" value="Chromosome"/>
</dbReference>
<evidence type="ECO:0000313" key="6">
    <source>
        <dbReference type="Proteomes" id="UP000323917"/>
    </source>
</evidence>
<evidence type="ECO:0000256" key="1">
    <source>
        <dbReference type="ARBA" id="ARBA00022729"/>
    </source>
</evidence>
<evidence type="ECO:0000256" key="2">
    <source>
        <dbReference type="SAM" id="SignalP"/>
    </source>
</evidence>
<accession>A0A5B9QIN1</accession>
<dbReference type="RefSeq" id="WP_148076504.1">
    <property type="nucleotide sequence ID" value="NZ_CP042913.1"/>
</dbReference>
<sequence precursor="true">MIRCVAFLVFSMSLVVTTRQAVAEFGDYRALFVNRFEYSYSSASINSIFQNAADLGITDVMFQVRGRADAFYDSNFEPRANGLSSLFDPLQTAIDAAHSRGIKLHAWLNATPMWNTTAIDPPTSPIAHVFHNTNPSFRLTDINGNVEPQEGWSNYSSVNPVLPEVHTHINNVVNDISTNYAVDGIHLDYIRYIPGPSFSRLPHDALSHQLFFDETGLDGSNVGNAAAYRSFVKNRITDLVASVKQTVDASEVTTGRNVELTASVWRDPDVGSNDYMQDYRTWLEQDLLDVAMPMIYLSDSNDGALFNPNLLNTLQVPTNSRVAPTLGVYLHSSSGGGVELTKSQLDRAHLAGTDGISFYGYTAMFNEGLSTQRRAAVLDYFEQIANATQGNLIDDFEVDEGHFSWPYNHSPTSQTFGLSPATTIEQVTTVSQAGTGSQELSLVDSGAGTWQLRHNSGIGTAADAGSNVSLPATGYVGFWLKTTDPGMTVQISIDDPGTGELGFLQEIRADDQWHLYQWNLEDERQWDGWAGGDGDIDGPNVTIDSILFQGDGDATIYLDSVTHNPDGLISNLAVPEPGTVCLIGFALALVGVVRRV</sequence>